<gene>
    <name evidence="1" type="ORF">S01H1_37408</name>
</gene>
<accession>X0V1Y3</accession>
<organism evidence="1">
    <name type="scientific">marine sediment metagenome</name>
    <dbReference type="NCBI Taxonomy" id="412755"/>
    <lineage>
        <taxon>unclassified sequences</taxon>
        <taxon>metagenomes</taxon>
        <taxon>ecological metagenomes</taxon>
    </lineage>
</organism>
<protein>
    <submittedName>
        <fullName evidence="1">Uncharacterized protein</fullName>
    </submittedName>
</protein>
<feature type="non-terminal residue" evidence="1">
    <location>
        <position position="1"/>
    </location>
</feature>
<dbReference type="EMBL" id="BARS01023493">
    <property type="protein sequence ID" value="GAG12104.1"/>
    <property type="molecule type" value="Genomic_DNA"/>
</dbReference>
<comment type="caution">
    <text evidence="1">The sequence shown here is derived from an EMBL/GenBank/DDBJ whole genome shotgun (WGS) entry which is preliminary data.</text>
</comment>
<sequence>PIINIGDVPNLDEYDSEKRTIKIRKRFDHRSYRLIFGFNEIDAVKRYIVASKDPISEDELEIVKLEDSNDSEENTTLKYYLLHSPEWKHDRPLCLRCGSEYVESRGHTWHCLTCNKYFTKNRKGDDDF</sequence>
<evidence type="ECO:0000313" key="1">
    <source>
        <dbReference type="EMBL" id="GAG12104.1"/>
    </source>
</evidence>
<name>X0V1Y3_9ZZZZ</name>
<dbReference type="AlphaFoldDB" id="X0V1Y3"/>
<proteinExistence type="predicted"/>
<reference evidence="1" key="1">
    <citation type="journal article" date="2014" name="Front. Microbiol.">
        <title>High frequency of phylogenetically diverse reductive dehalogenase-homologous genes in deep subseafloor sedimentary metagenomes.</title>
        <authorList>
            <person name="Kawai M."/>
            <person name="Futagami T."/>
            <person name="Toyoda A."/>
            <person name="Takaki Y."/>
            <person name="Nishi S."/>
            <person name="Hori S."/>
            <person name="Arai W."/>
            <person name="Tsubouchi T."/>
            <person name="Morono Y."/>
            <person name="Uchiyama I."/>
            <person name="Ito T."/>
            <person name="Fujiyama A."/>
            <person name="Inagaki F."/>
            <person name="Takami H."/>
        </authorList>
    </citation>
    <scope>NUCLEOTIDE SEQUENCE</scope>
    <source>
        <strain evidence="1">Expedition CK06-06</strain>
    </source>
</reference>